<sequence length="123" mass="13703">MIGLTIDLDLDDVGILSLACVLLFCRRFNVLKSAPIDVVADVKSERVRTSMTSGFDFGDGKVFGFDFGCRRGLWIRMGSGARFDSEVGLGELGSVMVVCWIWWWCCALVMVGRCWLSFSSRLC</sequence>
<protein>
    <submittedName>
        <fullName evidence="1">Uncharacterized protein</fullName>
    </submittedName>
</protein>
<reference evidence="1" key="1">
    <citation type="journal article" date="2023" name="Plant J.">
        <title>Genome sequences and population genomics provide insights into the demographic history, inbreeding, and mutation load of two 'living fossil' tree species of Dipteronia.</title>
        <authorList>
            <person name="Feng Y."/>
            <person name="Comes H.P."/>
            <person name="Chen J."/>
            <person name="Zhu S."/>
            <person name="Lu R."/>
            <person name="Zhang X."/>
            <person name="Li P."/>
            <person name="Qiu J."/>
            <person name="Olsen K.M."/>
            <person name="Qiu Y."/>
        </authorList>
    </citation>
    <scope>NUCLEOTIDE SEQUENCE</scope>
    <source>
        <strain evidence="1">KIB01</strain>
    </source>
</reference>
<name>A0AAD9U2G9_9ROSI</name>
<evidence type="ECO:0000313" key="2">
    <source>
        <dbReference type="Proteomes" id="UP001280121"/>
    </source>
</evidence>
<gene>
    <name evidence="1" type="ORF">Ddye_021330</name>
</gene>
<comment type="caution">
    <text evidence="1">The sequence shown here is derived from an EMBL/GenBank/DDBJ whole genome shotgun (WGS) entry which is preliminary data.</text>
</comment>
<accession>A0AAD9U2G9</accession>
<dbReference type="EMBL" id="JANJYI010000006">
    <property type="protein sequence ID" value="KAK2646135.1"/>
    <property type="molecule type" value="Genomic_DNA"/>
</dbReference>
<organism evidence="1 2">
    <name type="scientific">Dipteronia dyeriana</name>
    <dbReference type="NCBI Taxonomy" id="168575"/>
    <lineage>
        <taxon>Eukaryota</taxon>
        <taxon>Viridiplantae</taxon>
        <taxon>Streptophyta</taxon>
        <taxon>Embryophyta</taxon>
        <taxon>Tracheophyta</taxon>
        <taxon>Spermatophyta</taxon>
        <taxon>Magnoliopsida</taxon>
        <taxon>eudicotyledons</taxon>
        <taxon>Gunneridae</taxon>
        <taxon>Pentapetalae</taxon>
        <taxon>rosids</taxon>
        <taxon>malvids</taxon>
        <taxon>Sapindales</taxon>
        <taxon>Sapindaceae</taxon>
        <taxon>Hippocastanoideae</taxon>
        <taxon>Acereae</taxon>
        <taxon>Dipteronia</taxon>
    </lineage>
</organism>
<keyword evidence="2" id="KW-1185">Reference proteome</keyword>
<dbReference type="AlphaFoldDB" id="A0AAD9U2G9"/>
<evidence type="ECO:0000313" key="1">
    <source>
        <dbReference type="EMBL" id="KAK2646135.1"/>
    </source>
</evidence>
<dbReference type="Proteomes" id="UP001280121">
    <property type="component" value="Unassembled WGS sequence"/>
</dbReference>
<proteinExistence type="predicted"/>